<dbReference type="Gene3D" id="2.60.120.200">
    <property type="match status" value="1"/>
</dbReference>
<accession>A0A3B0SJH0</accession>
<dbReference type="Pfam" id="PF14099">
    <property type="entry name" value="Polysacc_lyase"/>
    <property type="match status" value="1"/>
</dbReference>
<proteinExistence type="predicted"/>
<evidence type="ECO:0008006" key="2">
    <source>
        <dbReference type="Google" id="ProtNLM"/>
    </source>
</evidence>
<reference evidence="1" key="1">
    <citation type="submission" date="2018-06" db="EMBL/GenBank/DDBJ databases">
        <authorList>
            <person name="Zhirakovskaya E."/>
        </authorList>
    </citation>
    <scope>NUCLEOTIDE SEQUENCE</scope>
</reference>
<protein>
    <recommendedName>
        <fullName evidence="2">Polysaccharide lyase-like protein</fullName>
    </recommendedName>
</protein>
<sequence length="323" mass="36264">MYHKSLSIFAVILFSSWLIVPTVAGGNSPVIVDEFELKDFDPAGGLYYKMNREQSTGIVEFQSRDVRFGKGALSLTVQPFCKPGEDECSERAEVWMDKKTHAAYEEPVWYAFSVKLADPVPTAIHRYVMAQWKRRILVGAKTPYSPFLALRLNKGKFVFTVETDRLDVQPIGEGARKEGCLPGETWVLDREDDKQTRALISKQADMEWGDWRHFNGCTSEIKAVQHTDGLPKASDGWADFAFFVKTGPTGNGRIEIFANGVHVTTVTGKIGHRGAGLGDNQYFKFGPYRAGKSDNWTVIYDRFRRGPKCTDVTDKATCSTRKP</sequence>
<evidence type="ECO:0000313" key="1">
    <source>
        <dbReference type="EMBL" id="VAV96483.1"/>
    </source>
</evidence>
<dbReference type="AlphaFoldDB" id="A0A3B0SJH0"/>
<dbReference type="InterPro" id="IPR025975">
    <property type="entry name" value="Polysacc_lyase"/>
</dbReference>
<dbReference type="EMBL" id="UOEC01000132">
    <property type="protein sequence ID" value="VAV96483.1"/>
    <property type="molecule type" value="Genomic_DNA"/>
</dbReference>
<organism evidence="1">
    <name type="scientific">hydrothermal vent metagenome</name>
    <dbReference type="NCBI Taxonomy" id="652676"/>
    <lineage>
        <taxon>unclassified sequences</taxon>
        <taxon>metagenomes</taxon>
        <taxon>ecological metagenomes</taxon>
    </lineage>
</organism>
<name>A0A3B0SJH0_9ZZZZ</name>
<gene>
    <name evidence="1" type="ORF">MNBD_ALPHA08-742</name>
</gene>